<dbReference type="GO" id="GO:0016491">
    <property type="term" value="F:oxidoreductase activity"/>
    <property type="evidence" value="ECO:0007669"/>
    <property type="project" value="InterPro"/>
</dbReference>
<dbReference type="Pfam" id="PF07731">
    <property type="entry name" value="Cu-oxidase_2"/>
    <property type="match status" value="1"/>
</dbReference>
<keyword evidence="5" id="KW-0132">Cell division</keyword>
<dbReference type="Proteomes" id="UP000199258">
    <property type="component" value="Unassembled WGS sequence"/>
</dbReference>
<keyword evidence="5" id="KW-0167">Capsid protein</keyword>
<comment type="similarity">
    <text evidence="1">Belongs to the multicopper oxidase family.</text>
</comment>
<dbReference type="InterPro" id="IPR011707">
    <property type="entry name" value="Cu-oxidase-like_N"/>
</dbReference>
<feature type="domain" description="Plastocyanin-like" evidence="3">
    <location>
        <begin position="427"/>
        <end position="542"/>
    </location>
</feature>
<name>A0A1G8NNU7_9MICC</name>
<dbReference type="GO" id="GO:0051301">
    <property type="term" value="P:cell division"/>
    <property type="evidence" value="ECO:0007669"/>
    <property type="project" value="UniProtKB-KW"/>
</dbReference>
<evidence type="ECO:0000256" key="1">
    <source>
        <dbReference type="ARBA" id="ARBA00010609"/>
    </source>
</evidence>
<keyword evidence="5" id="KW-0131">Cell cycle</keyword>
<feature type="domain" description="Plastocyanin-like" evidence="4">
    <location>
        <begin position="112"/>
        <end position="229"/>
    </location>
</feature>
<gene>
    <name evidence="5" type="ORF">SAMN04488693_1254</name>
</gene>
<keyword evidence="6" id="KW-1185">Reference proteome</keyword>
<accession>A0A1G8NNU7</accession>
<evidence type="ECO:0000259" key="3">
    <source>
        <dbReference type="Pfam" id="PF07731"/>
    </source>
</evidence>
<dbReference type="InterPro" id="IPR045087">
    <property type="entry name" value="Cu-oxidase_fam"/>
</dbReference>
<feature type="region of interest" description="Disordered" evidence="2">
    <location>
        <begin position="547"/>
        <end position="580"/>
    </location>
</feature>
<dbReference type="Gene3D" id="2.60.40.420">
    <property type="entry name" value="Cupredoxins - blue copper proteins"/>
    <property type="match status" value="3"/>
</dbReference>
<keyword evidence="5" id="KW-0946">Virion</keyword>
<dbReference type="STRING" id="335973.SAMN04488693_1254"/>
<organism evidence="5 6">
    <name type="scientific">Arthrobacter subterraneus</name>
    <dbReference type="NCBI Taxonomy" id="335973"/>
    <lineage>
        <taxon>Bacteria</taxon>
        <taxon>Bacillati</taxon>
        <taxon>Actinomycetota</taxon>
        <taxon>Actinomycetes</taxon>
        <taxon>Micrococcales</taxon>
        <taxon>Micrococcaceae</taxon>
        <taxon>Arthrobacter</taxon>
    </lineage>
</organism>
<dbReference type="EMBL" id="FNDT01000025">
    <property type="protein sequence ID" value="SDI81787.1"/>
    <property type="molecule type" value="Genomic_DNA"/>
</dbReference>
<dbReference type="Pfam" id="PF07732">
    <property type="entry name" value="Cu-oxidase_3"/>
    <property type="match status" value="1"/>
</dbReference>
<dbReference type="AlphaFoldDB" id="A0A1G8NNU7"/>
<dbReference type="InterPro" id="IPR008972">
    <property type="entry name" value="Cupredoxin"/>
</dbReference>
<sequence>MRWGSQGFHNGYRASLGDVVSPEREIMSVSRRQVLLFGGLSALGVGALTVPTGSVQAKSASALPDEQMPLPYRTGFTQAPVLKPYAVSRNPDDYEKKINYYSVTQVAATASILPNKNLLTQILGYNGIFPGPTIRVERGTKAYLRVRNQMPATDPRAGHLLYSSTHLHGSASLPQFDGYASDIVHTRFAKDYEYPNDQPARTLWYHDHAVHNTAPNVYSGLVGQYHMHDDLERGLLPQGRFDVAVTISDAMFAENGELGYDDNDQSGVYGDVILVNGRPWPVMQVQRRIYRFRLLNGCVSRSFRLRLDTGDPVLMVATDGGLMPRSQEVSQWRHASGERYEILIDFRNYQPGQRIQLMNLSNDNNVDYNHTDKIMAFDVVDSPVDTSDPTWNTLPIELDPGNEVMALKSSDALIRRHFRLKRDDRTNMWTIDGQTWADVVASNYQRIVANPELNSTEIWEFENSSGGWFHPMHVHLVDFKIIGGENRANYAYEQGPKDVVYVGEGETAHLLMKFGPHRGRYMIHCHNLPHEDHDMMVQFRVGTAALEPSENDPMKAGPSRLDDGTALPPFPDAYDSVGTP</sequence>
<evidence type="ECO:0000256" key="2">
    <source>
        <dbReference type="SAM" id="MobiDB-lite"/>
    </source>
</evidence>
<reference evidence="5 6" key="1">
    <citation type="submission" date="2016-10" db="EMBL/GenBank/DDBJ databases">
        <authorList>
            <person name="de Groot N.N."/>
        </authorList>
    </citation>
    <scope>NUCLEOTIDE SEQUENCE [LARGE SCALE GENOMIC DNA]</scope>
    <source>
        <strain evidence="5 6">NP_1H</strain>
    </source>
</reference>
<evidence type="ECO:0000313" key="5">
    <source>
        <dbReference type="EMBL" id="SDI81787.1"/>
    </source>
</evidence>
<dbReference type="CDD" id="cd13889">
    <property type="entry name" value="CuRO_3_BOD"/>
    <property type="match status" value="1"/>
</dbReference>
<dbReference type="SUPFAM" id="SSF49503">
    <property type="entry name" value="Cupredoxins"/>
    <property type="match status" value="3"/>
</dbReference>
<dbReference type="InterPro" id="IPR011706">
    <property type="entry name" value="Cu-oxidase_C"/>
</dbReference>
<evidence type="ECO:0000259" key="4">
    <source>
        <dbReference type="Pfam" id="PF07732"/>
    </source>
</evidence>
<dbReference type="PANTHER" id="PTHR48267:SF1">
    <property type="entry name" value="BILIRUBIN OXIDASE"/>
    <property type="match status" value="1"/>
</dbReference>
<dbReference type="PANTHER" id="PTHR48267">
    <property type="entry name" value="CUPREDOXIN SUPERFAMILY PROTEIN"/>
    <property type="match status" value="1"/>
</dbReference>
<dbReference type="GO" id="GO:0005507">
    <property type="term" value="F:copper ion binding"/>
    <property type="evidence" value="ECO:0007669"/>
    <property type="project" value="InterPro"/>
</dbReference>
<evidence type="ECO:0000313" key="6">
    <source>
        <dbReference type="Proteomes" id="UP000199258"/>
    </source>
</evidence>
<protein>
    <submittedName>
        <fullName evidence="5">Multicopper oxidase with three cupredoxin domains (Includes cell division protein FtsP and spore coat protein CotA)</fullName>
    </submittedName>
</protein>
<proteinExistence type="inferred from homology"/>